<gene>
    <name evidence="18" type="ORF">M5D45_17920</name>
</gene>
<dbReference type="AlphaFoldDB" id="A0AAE9L3I8"/>
<evidence type="ECO:0000256" key="11">
    <source>
        <dbReference type="ARBA" id="ARBA00023136"/>
    </source>
</evidence>
<dbReference type="InterPro" id="IPR054765">
    <property type="entry name" value="SLBB_dom"/>
</dbReference>
<proteinExistence type="inferred from homology"/>
<feature type="domain" description="SLBB" evidence="17">
    <location>
        <begin position="197"/>
        <end position="275"/>
    </location>
</feature>
<comment type="subcellular location">
    <subcellularLocation>
        <location evidence="1">Cell outer membrane</location>
        <topology evidence="1">Multi-pass membrane protein</topology>
    </subcellularLocation>
</comment>
<evidence type="ECO:0000313" key="18">
    <source>
        <dbReference type="EMBL" id="URF07107.1"/>
    </source>
</evidence>
<keyword evidence="6" id="KW-0812">Transmembrane</keyword>
<keyword evidence="7 15" id="KW-0732">Signal</keyword>
<evidence type="ECO:0000256" key="2">
    <source>
        <dbReference type="ARBA" id="ARBA00009450"/>
    </source>
</evidence>
<dbReference type="GO" id="GO:0015288">
    <property type="term" value="F:porin activity"/>
    <property type="evidence" value="ECO:0007669"/>
    <property type="project" value="UniProtKB-KW"/>
</dbReference>
<evidence type="ECO:0000256" key="4">
    <source>
        <dbReference type="ARBA" id="ARBA00022452"/>
    </source>
</evidence>
<keyword evidence="5" id="KW-0762">Sugar transport</keyword>
<protein>
    <submittedName>
        <fullName evidence="18">Polysaccharide biosynthesis/export family protein</fullName>
    </submittedName>
</protein>
<feature type="chain" id="PRO_5042260697" evidence="15">
    <location>
        <begin position="28"/>
        <end position="396"/>
    </location>
</feature>
<dbReference type="Gene3D" id="3.30.1950.10">
    <property type="entry name" value="wza like domain"/>
    <property type="match status" value="1"/>
</dbReference>
<evidence type="ECO:0000256" key="14">
    <source>
        <dbReference type="ARBA" id="ARBA00023288"/>
    </source>
</evidence>
<evidence type="ECO:0000256" key="9">
    <source>
        <dbReference type="ARBA" id="ARBA00023065"/>
    </source>
</evidence>
<comment type="similarity">
    <text evidence="2">Belongs to the BexD/CtrA/VexA family.</text>
</comment>
<dbReference type="Gene3D" id="3.10.560.10">
    <property type="entry name" value="Outer membrane lipoprotein wza domain like"/>
    <property type="match status" value="2"/>
</dbReference>
<dbReference type="GO" id="GO:0006811">
    <property type="term" value="P:monoatomic ion transport"/>
    <property type="evidence" value="ECO:0007669"/>
    <property type="project" value="UniProtKB-KW"/>
</dbReference>
<evidence type="ECO:0000256" key="13">
    <source>
        <dbReference type="ARBA" id="ARBA00023237"/>
    </source>
</evidence>
<evidence type="ECO:0000256" key="6">
    <source>
        <dbReference type="ARBA" id="ARBA00022692"/>
    </source>
</evidence>
<keyword evidence="3" id="KW-0813">Transport</keyword>
<evidence type="ECO:0000259" key="16">
    <source>
        <dbReference type="Pfam" id="PF02563"/>
    </source>
</evidence>
<dbReference type="GO" id="GO:0015159">
    <property type="term" value="F:polysaccharide transmembrane transporter activity"/>
    <property type="evidence" value="ECO:0007669"/>
    <property type="project" value="InterPro"/>
</dbReference>
<dbReference type="KEGG" id="ccam:M5D45_17920"/>
<evidence type="ECO:0000256" key="10">
    <source>
        <dbReference type="ARBA" id="ARBA00023114"/>
    </source>
</evidence>
<keyword evidence="8" id="KW-0625">Polysaccharide transport</keyword>
<keyword evidence="11" id="KW-0472">Membrane</keyword>
<keyword evidence="4" id="KW-1134">Transmembrane beta strand</keyword>
<evidence type="ECO:0000259" key="17">
    <source>
        <dbReference type="Pfam" id="PF22461"/>
    </source>
</evidence>
<dbReference type="InterPro" id="IPR003715">
    <property type="entry name" value="Poly_export_N"/>
</dbReference>
<evidence type="ECO:0000256" key="1">
    <source>
        <dbReference type="ARBA" id="ARBA00004571"/>
    </source>
</evidence>
<dbReference type="PANTHER" id="PTHR33619">
    <property type="entry name" value="POLYSACCHARIDE EXPORT PROTEIN GFCE-RELATED"/>
    <property type="match status" value="1"/>
</dbReference>
<reference evidence="18" key="1">
    <citation type="journal article" date="2022" name="Microbiol. Resour. Announc.">
        <title>Genome Sequence of Cupriavidus campinensis Strain G5, a Member of a Bacterial Consortium Capable of Polyethylene Degradation.</title>
        <authorList>
            <person name="Schneider B."/>
            <person name="Pfeiffer F."/>
            <person name="Dyall-Smith M."/>
            <person name="Kunte H.J."/>
        </authorList>
    </citation>
    <scope>NUCLEOTIDE SEQUENCE</scope>
    <source>
        <strain evidence="18">G5</strain>
    </source>
</reference>
<dbReference type="Pfam" id="PF02563">
    <property type="entry name" value="Poly_export"/>
    <property type="match status" value="1"/>
</dbReference>
<dbReference type="PROSITE" id="PS51257">
    <property type="entry name" value="PROKAR_LIPOPROTEIN"/>
    <property type="match status" value="1"/>
</dbReference>
<keyword evidence="12" id="KW-0564">Palmitate</keyword>
<feature type="signal peptide" evidence="15">
    <location>
        <begin position="1"/>
        <end position="27"/>
    </location>
</feature>
<feature type="domain" description="SLBB" evidence="17">
    <location>
        <begin position="282"/>
        <end position="366"/>
    </location>
</feature>
<evidence type="ECO:0000256" key="12">
    <source>
        <dbReference type="ARBA" id="ARBA00023139"/>
    </source>
</evidence>
<keyword evidence="14" id="KW-0449">Lipoprotein</keyword>
<evidence type="ECO:0000256" key="15">
    <source>
        <dbReference type="SAM" id="SignalP"/>
    </source>
</evidence>
<sequence>MVIRFLPRLAMLAMLAALGTLGGCTWAPGPALDSSRIQDDLTAKTGTDVYPVKLITADVVRAQPDSIALAAAVPDSPARTGKLGDDLDGYEYLIGPQDLVGVTVLDHPEMSSGLMTAPVTGATAPVPGVPQITPTVLPSDQSGYRVDRNGEMYYPPVGKLRVGGKTVDQVRGMITSAIKNTVRDPRVDVRVIAYRSKRVDVTGQVRTPGMLPVTDVPVTLVNAITRAGGFAPEADVQKVRLTRDGKLFEFDLEALIERRNGAHDFLLRGGDVVYVPDRLSSRIFVLGEVARPQSLLMNKGRLSLADALAGVNSIDVKAADPRQIFVIRGMRDKPQTPDVYRLDMTQVDAMLLSTQFRLEPLDVVYVGTSDAVRFNRVLDQITPTIQTLFFTVELAR</sequence>
<name>A0AAE9L3I8_9BURK</name>
<organism evidence="18 19">
    <name type="scientific">Cupriavidus campinensis</name>
    <dbReference type="NCBI Taxonomy" id="151783"/>
    <lineage>
        <taxon>Bacteria</taxon>
        <taxon>Pseudomonadati</taxon>
        <taxon>Pseudomonadota</taxon>
        <taxon>Betaproteobacteria</taxon>
        <taxon>Burkholderiales</taxon>
        <taxon>Burkholderiaceae</taxon>
        <taxon>Cupriavidus</taxon>
    </lineage>
</organism>
<dbReference type="InterPro" id="IPR049712">
    <property type="entry name" value="Poly_export"/>
</dbReference>
<accession>A0AAE9L3I8</accession>
<dbReference type="RefSeq" id="WP_250025708.1">
    <property type="nucleotide sequence ID" value="NZ_CP097331.1"/>
</dbReference>
<dbReference type="Proteomes" id="UP001056132">
    <property type="component" value="Chromosome 2"/>
</dbReference>
<dbReference type="PANTHER" id="PTHR33619:SF3">
    <property type="entry name" value="POLYSACCHARIDE EXPORT PROTEIN GFCE-RELATED"/>
    <property type="match status" value="1"/>
</dbReference>
<dbReference type="GO" id="GO:0009279">
    <property type="term" value="C:cell outer membrane"/>
    <property type="evidence" value="ECO:0007669"/>
    <property type="project" value="UniProtKB-SubCell"/>
</dbReference>
<dbReference type="GO" id="GO:0046930">
    <property type="term" value="C:pore complex"/>
    <property type="evidence" value="ECO:0007669"/>
    <property type="project" value="UniProtKB-KW"/>
</dbReference>
<keyword evidence="9" id="KW-0406">Ion transport</keyword>
<keyword evidence="10" id="KW-0626">Porin</keyword>
<evidence type="ECO:0000256" key="7">
    <source>
        <dbReference type="ARBA" id="ARBA00022729"/>
    </source>
</evidence>
<evidence type="ECO:0000256" key="8">
    <source>
        <dbReference type="ARBA" id="ARBA00023047"/>
    </source>
</evidence>
<evidence type="ECO:0000256" key="5">
    <source>
        <dbReference type="ARBA" id="ARBA00022597"/>
    </source>
</evidence>
<dbReference type="EMBL" id="CP097331">
    <property type="protein sequence ID" value="URF07107.1"/>
    <property type="molecule type" value="Genomic_DNA"/>
</dbReference>
<evidence type="ECO:0000313" key="19">
    <source>
        <dbReference type="Proteomes" id="UP001056132"/>
    </source>
</evidence>
<feature type="domain" description="Polysaccharide export protein N-terminal" evidence="16">
    <location>
        <begin position="89"/>
        <end position="191"/>
    </location>
</feature>
<keyword evidence="13" id="KW-0998">Cell outer membrane</keyword>
<evidence type="ECO:0000256" key="3">
    <source>
        <dbReference type="ARBA" id="ARBA00022448"/>
    </source>
</evidence>
<reference evidence="18" key="2">
    <citation type="submission" date="2022-05" db="EMBL/GenBank/DDBJ databases">
        <authorList>
            <person name="Kunte H.-J."/>
        </authorList>
    </citation>
    <scope>NUCLEOTIDE SEQUENCE</scope>
    <source>
        <strain evidence="18">G5</strain>
    </source>
</reference>
<dbReference type="Pfam" id="PF22461">
    <property type="entry name" value="SLBB_2"/>
    <property type="match status" value="2"/>
</dbReference>